<dbReference type="Proteomes" id="UP000298663">
    <property type="component" value="Unassembled WGS sequence"/>
</dbReference>
<reference evidence="1 2" key="1">
    <citation type="journal article" date="2015" name="Genome Biol.">
        <title>Comparative genomics of Steinernema reveals deeply conserved gene regulatory networks.</title>
        <authorList>
            <person name="Dillman A.R."/>
            <person name="Macchietto M."/>
            <person name="Porter C.F."/>
            <person name="Rogers A."/>
            <person name="Williams B."/>
            <person name="Antoshechkin I."/>
            <person name="Lee M.M."/>
            <person name="Goodwin Z."/>
            <person name="Lu X."/>
            <person name="Lewis E.E."/>
            <person name="Goodrich-Blair H."/>
            <person name="Stock S.P."/>
            <person name="Adams B.J."/>
            <person name="Sternberg P.W."/>
            <person name="Mortazavi A."/>
        </authorList>
    </citation>
    <scope>NUCLEOTIDE SEQUENCE [LARGE SCALE GENOMIC DNA]</scope>
    <source>
        <strain evidence="1 2">ALL</strain>
    </source>
</reference>
<dbReference type="EMBL" id="AZBU02000002">
    <property type="protein sequence ID" value="TKR92897.1"/>
    <property type="molecule type" value="Genomic_DNA"/>
</dbReference>
<reference evidence="1 2" key="2">
    <citation type="journal article" date="2019" name="G3 (Bethesda)">
        <title>Hybrid Assembly of the Genome of the Entomopathogenic Nematode Steinernema carpocapsae Identifies the X-Chromosome.</title>
        <authorList>
            <person name="Serra L."/>
            <person name="Macchietto M."/>
            <person name="Macias-Munoz A."/>
            <person name="McGill C.J."/>
            <person name="Rodriguez I.M."/>
            <person name="Rodriguez B."/>
            <person name="Murad R."/>
            <person name="Mortazavi A."/>
        </authorList>
    </citation>
    <scope>NUCLEOTIDE SEQUENCE [LARGE SCALE GENOMIC DNA]</scope>
    <source>
        <strain evidence="1 2">ALL</strain>
    </source>
</reference>
<comment type="caution">
    <text evidence="1">The sequence shown here is derived from an EMBL/GenBank/DDBJ whole genome shotgun (WGS) entry which is preliminary data.</text>
</comment>
<keyword evidence="2" id="KW-1185">Reference proteome</keyword>
<name>A0A4U5P9B9_STECR</name>
<sequence>MSFLTPRTTERASTFPLDKYTRFISGKAVHSIDGNYLSSSADLQVKISRHVGRVQVFHGLAEMENLQLSRDISVKSRDQRLVFLTTSDRKSGFRIRLTNILDHNMMYDAVSNFVSPIEELSQSSSSLDRSSQLLSQWSSSDQDALSQMSPYIHSTELSVKEERRESTEFSIKECRDARELSVKERRDLHRQEFKEADLSFPPLRAPVSYEETAIDRFKAPSIKIPELSSFSDFSLASESFRNKRAMLRAFQYVRMDPSFSNVLDIVRQLDEFENQQRFSSY</sequence>
<dbReference type="OrthoDB" id="5979581at2759"/>
<evidence type="ECO:0000313" key="2">
    <source>
        <dbReference type="Proteomes" id="UP000298663"/>
    </source>
</evidence>
<gene>
    <name evidence="1" type="ORF">L596_007463</name>
</gene>
<accession>A0A4U5P9B9</accession>
<organism evidence="1 2">
    <name type="scientific">Steinernema carpocapsae</name>
    <name type="common">Entomopathogenic nematode</name>
    <dbReference type="NCBI Taxonomy" id="34508"/>
    <lineage>
        <taxon>Eukaryota</taxon>
        <taxon>Metazoa</taxon>
        <taxon>Ecdysozoa</taxon>
        <taxon>Nematoda</taxon>
        <taxon>Chromadorea</taxon>
        <taxon>Rhabditida</taxon>
        <taxon>Tylenchina</taxon>
        <taxon>Panagrolaimomorpha</taxon>
        <taxon>Strongyloidoidea</taxon>
        <taxon>Steinernematidae</taxon>
        <taxon>Steinernema</taxon>
    </lineage>
</organism>
<protein>
    <submittedName>
        <fullName evidence="1">Uncharacterized protein</fullName>
    </submittedName>
</protein>
<dbReference type="AlphaFoldDB" id="A0A4U5P9B9"/>
<evidence type="ECO:0000313" key="1">
    <source>
        <dbReference type="EMBL" id="TKR92897.1"/>
    </source>
</evidence>
<proteinExistence type="predicted"/>